<feature type="transmembrane region" description="Helical" evidence="9">
    <location>
        <begin position="194"/>
        <end position="218"/>
    </location>
</feature>
<keyword evidence="8 11" id="KW-0496">Mitochondrion</keyword>
<dbReference type="InterPro" id="IPR024791">
    <property type="entry name" value="Cyt_c/ubiquinol_Oxase_su3"/>
</dbReference>
<sequence>MIRQPFHVVDQSPWPILLSFSVLALMSGAGAWMYNFSIMYMMFGLILTIITSFSWWRDVIRESAYMGYHNSHTNANHRWAVIMFILSEVLFFVSFFWGFFHSSLAPTPEIGCSWPPTGITVLNPFAIPLLNTIILLSSGFSVTWAHHSLISNSRTQAMQGLIVTVVLGAYFSSLQVNEYLETTFSISDSVYGTLFFVCTGFHGLHVLIGTLFLGVSLFRIYLHQFTSLHHFGFEAAAWYWHFVDVVWICLYLLIYWWGS</sequence>
<evidence type="ECO:0000256" key="3">
    <source>
        <dbReference type="ARBA" id="ARBA00015944"/>
    </source>
</evidence>
<dbReference type="InterPro" id="IPR035973">
    <property type="entry name" value="Cyt_c_oxidase_su3-like_sf"/>
</dbReference>
<feature type="transmembrane region" description="Helical" evidence="9">
    <location>
        <begin position="238"/>
        <end position="258"/>
    </location>
</feature>
<keyword evidence="5" id="KW-1278">Translocase</keyword>
<dbReference type="FunFam" id="1.20.120.80:FF:000002">
    <property type="entry name" value="Cytochrome c oxidase subunit 3"/>
    <property type="match status" value="1"/>
</dbReference>
<feature type="transmembrane region" description="Helical" evidence="9">
    <location>
        <begin position="125"/>
        <end position="145"/>
    </location>
</feature>
<evidence type="ECO:0000259" key="10">
    <source>
        <dbReference type="PROSITE" id="PS50253"/>
    </source>
</evidence>
<feature type="domain" description="Heme-copper oxidase subunit III family profile" evidence="10">
    <location>
        <begin position="2"/>
        <end position="259"/>
    </location>
</feature>
<comment type="function">
    <text evidence="8">Component of the cytochrome c oxidase, the last enzyme in the mitochondrial electron transport chain which drives oxidative phosphorylation. The respiratory chain contains 3 multisubunit complexes succinate dehydrogenase (complex II, CII), ubiquinol-cytochrome c oxidoreductase (cytochrome b-c1 complex, complex III, CIII) and cytochrome c oxidase (complex IV, CIV), that cooperate to transfer electrons derived from NADH and succinate to molecular oxygen, creating an electrochemical gradient over the inner membrane that drives transmembrane transport and the ATP synthase. Cytochrome c oxidase is the component of the respiratory chain that catalyzes the reduction of oxygen to water. Electrons originating from reduced cytochrome c in the intermembrane space (IMS) are transferred via the dinuclear copper A center (CU(A)) of subunit 2 and heme A of subunit 1 to the active site in subunit 1, a binuclear center (BNC) formed by heme A3 and copper B (CU(B)). The BNC reduces molecular oxygen to 2 water molecules using 4 electrons from cytochrome c in the IMS and 4 protons from the mitochondrial matrix.</text>
</comment>
<dbReference type="Pfam" id="PF00510">
    <property type="entry name" value="COX3"/>
    <property type="match status" value="1"/>
</dbReference>
<reference evidence="11" key="1">
    <citation type="journal article" date="2015" name="Mol. Phylogenet. Evol.">
        <title>Mitogenomics reveals phylogeny and repeated motifs in control regions of the deep-sea family Siboglinidae (Annelida).</title>
        <authorList>
            <person name="Li Y."/>
            <person name="Kocot K.M."/>
            <person name="Schander C."/>
            <person name="Santos S.R."/>
            <person name="Thornhill D.J."/>
            <person name="Halanych K.M."/>
        </authorList>
    </citation>
    <scope>NUCLEOTIDE SEQUENCE</scope>
</reference>
<feature type="transmembrane region" description="Helical" evidence="9">
    <location>
        <begin position="77"/>
        <end position="100"/>
    </location>
</feature>
<dbReference type="Gene3D" id="1.10.287.70">
    <property type="match status" value="1"/>
</dbReference>
<keyword evidence="6 9" id="KW-1133">Transmembrane helix</keyword>
<dbReference type="GO" id="GO:0005739">
    <property type="term" value="C:mitochondrion"/>
    <property type="evidence" value="ECO:0007669"/>
    <property type="project" value="TreeGrafter"/>
</dbReference>
<evidence type="ECO:0000256" key="8">
    <source>
        <dbReference type="RuleBase" id="RU003375"/>
    </source>
</evidence>
<feature type="transmembrane region" description="Helical" evidence="9">
    <location>
        <begin position="38"/>
        <end position="56"/>
    </location>
</feature>
<dbReference type="PANTHER" id="PTHR11403">
    <property type="entry name" value="CYTOCHROME C OXIDASE SUBUNIT III"/>
    <property type="match status" value="1"/>
</dbReference>
<dbReference type="AlphaFoldDB" id="A0A0E3JC33"/>
<keyword evidence="4 8" id="KW-0812">Transmembrane</keyword>
<dbReference type="CDD" id="cd01665">
    <property type="entry name" value="Cyt_c_Oxidase_III"/>
    <property type="match status" value="1"/>
</dbReference>
<dbReference type="Gene3D" id="1.20.120.80">
    <property type="entry name" value="Cytochrome c oxidase, subunit III, four-helix bundle"/>
    <property type="match status" value="1"/>
</dbReference>
<name>A0A0E3JC33_OSEMU</name>
<comment type="subcellular location">
    <subcellularLocation>
        <location evidence="1">Membrane</location>
        <topology evidence="1">Multi-pass membrane protein</topology>
    </subcellularLocation>
</comment>
<dbReference type="InterPro" id="IPR013833">
    <property type="entry name" value="Cyt_c_oxidase_su3_a-hlx"/>
</dbReference>
<dbReference type="InterPro" id="IPR000298">
    <property type="entry name" value="Cyt_c_oxidase-like_su3"/>
</dbReference>
<protein>
    <recommendedName>
        <fullName evidence="3 8">Cytochrome c oxidase subunit 3</fullName>
    </recommendedName>
</protein>
<organism evidence="11">
    <name type="scientific">Osedax mucofloris</name>
    <name type="common">Bone-eating snot-flower worm</name>
    <name type="synonym">Zombie worm</name>
    <dbReference type="NCBI Taxonomy" id="326170"/>
    <lineage>
        <taxon>Eukaryota</taxon>
        <taxon>Metazoa</taxon>
        <taxon>Spiralia</taxon>
        <taxon>Lophotrochozoa</taxon>
        <taxon>Annelida</taxon>
        <taxon>Polychaeta</taxon>
        <taxon>Sedentaria</taxon>
        <taxon>Canalipalpata</taxon>
        <taxon>Sabellida</taxon>
        <taxon>Siboglinidae</taxon>
        <taxon>Osedax</taxon>
    </lineage>
</organism>
<feature type="transmembrane region" description="Helical" evidence="9">
    <location>
        <begin position="157"/>
        <end position="174"/>
    </location>
</feature>
<dbReference type="EMBL" id="KJ806978">
    <property type="protein sequence ID" value="AJQ21592.1"/>
    <property type="molecule type" value="Genomic_DNA"/>
</dbReference>
<dbReference type="PANTHER" id="PTHR11403:SF7">
    <property type="entry name" value="CYTOCHROME C OXIDASE SUBUNIT 3"/>
    <property type="match status" value="1"/>
</dbReference>
<evidence type="ECO:0000256" key="1">
    <source>
        <dbReference type="ARBA" id="ARBA00004141"/>
    </source>
</evidence>
<dbReference type="GO" id="GO:0006123">
    <property type="term" value="P:mitochondrial electron transport, cytochrome c to oxygen"/>
    <property type="evidence" value="ECO:0007669"/>
    <property type="project" value="TreeGrafter"/>
</dbReference>
<evidence type="ECO:0000256" key="4">
    <source>
        <dbReference type="ARBA" id="ARBA00022692"/>
    </source>
</evidence>
<dbReference type="InterPro" id="IPR033945">
    <property type="entry name" value="Cyt_c_oxase_su3_dom"/>
</dbReference>
<evidence type="ECO:0000256" key="7">
    <source>
        <dbReference type="ARBA" id="ARBA00023136"/>
    </source>
</evidence>
<evidence type="ECO:0000256" key="5">
    <source>
        <dbReference type="ARBA" id="ARBA00022967"/>
    </source>
</evidence>
<evidence type="ECO:0000256" key="6">
    <source>
        <dbReference type="ARBA" id="ARBA00022989"/>
    </source>
</evidence>
<proteinExistence type="inferred from homology"/>
<evidence type="ECO:0000256" key="2">
    <source>
        <dbReference type="ARBA" id="ARBA00010581"/>
    </source>
</evidence>
<evidence type="ECO:0000256" key="9">
    <source>
        <dbReference type="SAM" id="Phobius"/>
    </source>
</evidence>
<geneLocation type="mitochondrion" evidence="11"/>
<dbReference type="SUPFAM" id="SSF81452">
    <property type="entry name" value="Cytochrome c oxidase subunit III-like"/>
    <property type="match status" value="1"/>
</dbReference>
<gene>
    <name evidence="11" type="primary">cox3</name>
</gene>
<dbReference type="PROSITE" id="PS50253">
    <property type="entry name" value="COX3"/>
    <property type="match status" value="1"/>
</dbReference>
<keyword evidence="7 9" id="KW-0472">Membrane</keyword>
<evidence type="ECO:0000313" key="11">
    <source>
        <dbReference type="EMBL" id="AJQ21592.1"/>
    </source>
</evidence>
<comment type="similarity">
    <text evidence="2 8">Belongs to the cytochrome c oxidase subunit 3 family.</text>
</comment>
<accession>A0A0E3JC33</accession>
<feature type="transmembrane region" description="Helical" evidence="9">
    <location>
        <begin position="12"/>
        <end position="32"/>
    </location>
</feature>
<dbReference type="GO" id="GO:0004129">
    <property type="term" value="F:cytochrome-c oxidase activity"/>
    <property type="evidence" value="ECO:0007669"/>
    <property type="project" value="InterPro"/>
</dbReference>
<dbReference type="GO" id="GO:0016020">
    <property type="term" value="C:membrane"/>
    <property type="evidence" value="ECO:0007669"/>
    <property type="project" value="UniProtKB-SubCell"/>
</dbReference>